<feature type="transmembrane region" description="Helical" evidence="1">
    <location>
        <begin position="113"/>
        <end position="134"/>
    </location>
</feature>
<keyword evidence="3" id="KW-1185">Reference proteome</keyword>
<evidence type="ECO:0000313" key="3">
    <source>
        <dbReference type="Proteomes" id="UP000317646"/>
    </source>
</evidence>
<keyword evidence="1" id="KW-1133">Transmembrane helix</keyword>
<sequence length="188" mass="20548">MIDYSKDPSAPPTPPDLSGLGRLWRKSWRWLMLAASLVALFFGQAALQKTADVAKGVTPERIQSVALLDSLHAIGDTTGVKLLLRADPTLGNAPIEMVEADHAAGGYLQVGAVLSRILAFVFYFVSFTIVLFAAQKRTHPGPTLWAETDYRAEFLALPPREKFEVYQNIRLHYTILGAAALLAAVLTQ</sequence>
<gene>
    <name evidence="2" type="ORF">EAH73_11835</name>
</gene>
<evidence type="ECO:0000313" key="2">
    <source>
        <dbReference type="EMBL" id="TPG66053.1"/>
    </source>
</evidence>
<accession>A0A502GYK7</accession>
<protein>
    <submittedName>
        <fullName evidence="2">Uncharacterized protein</fullName>
    </submittedName>
</protein>
<feature type="transmembrane region" description="Helical" evidence="1">
    <location>
        <begin position="169"/>
        <end position="187"/>
    </location>
</feature>
<dbReference type="RefSeq" id="WP_140466755.1">
    <property type="nucleotide sequence ID" value="NZ_RCYZ01000004.1"/>
</dbReference>
<dbReference type="Proteomes" id="UP000317646">
    <property type="component" value="Unassembled WGS sequence"/>
</dbReference>
<comment type="caution">
    <text evidence="2">The sequence shown here is derived from an EMBL/GenBank/DDBJ whole genome shotgun (WGS) entry which is preliminary data.</text>
</comment>
<reference evidence="2 3" key="1">
    <citation type="journal article" date="2019" name="Environ. Microbiol.">
        <title>Species interactions and distinct microbial communities in high Arctic permafrost affected cryosols are associated with the CH4 and CO2 gas fluxes.</title>
        <authorList>
            <person name="Altshuler I."/>
            <person name="Hamel J."/>
            <person name="Turney S."/>
            <person name="Magnuson E."/>
            <person name="Levesque R."/>
            <person name="Greer C."/>
            <person name="Whyte L.G."/>
        </authorList>
    </citation>
    <scope>NUCLEOTIDE SEQUENCE [LARGE SCALE GENOMIC DNA]</scope>
    <source>
        <strain evidence="2 3">S9.2P</strain>
    </source>
</reference>
<keyword evidence="1" id="KW-0812">Transmembrane</keyword>
<keyword evidence="1" id="KW-0472">Membrane</keyword>
<proteinExistence type="predicted"/>
<evidence type="ECO:0000256" key="1">
    <source>
        <dbReference type="SAM" id="Phobius"/>
    </source>
</evidence>
<name>A0A502GYK7_9BACT</name>
<dbReference type="EMBL" id="RCYZ01000004">
    <property type="protein sequence ID" value="TPG66053.1"/>
    <property type="molecule type" value="Genomic_DNA"/>
</dbReference>
<feature type="transmembrane region" description="Helical" evidence="1">
    <location>
        <begin position="30"/>
        <end position="47"/>
    </location>
</feature>
<organism evidence="2 3">
    <name type="scientific">Hymenobacter nivis</name>
    <dbReference type="NCBI Taxonomy" id="1850093"/>
    <lineage>
        <taxon>Bacteria</taxon>
        <taxon>Pseudomonadati</taxon>
        <taxon>Bacteroidota</taxon>
        <taxon>Cytophagia</taxon>
        <taxon>Cytophagales</taxon>
        <taxon>Hymenobacteraceae</taxon>
        <taxon>Hymenobacter</taxon>
    </lineage>
</organism>
<dbReference type="AlphaFoldDB" id="A0A502GYK7"/>